<gene>
    <name evidence="3" type="ORF">LITE_LOCUS25732</name>
</gene>
<dbReference type="PANTHER" id="PTHR46444">
    <property type="entry name" value="DCD (DEVELOPMENT AND CELL DEATH) DOMAIN PROTEIN-RELATED"/>
    <property type="match status" value="1"/>
</dbReference>
<dbReference type="InterPro" id="IPR013989">
    <property type="entry name" value="Dev_and_cell_death_domain"/>
</dbReference>
<protein>
    <recommendedName>
        <fullName evidence="2">DCD domain-containing protein</fullName>
    </recommendedName>
</protein>
<feature type="compositionally biased region" description="Basic and acidic residues" evidence="1">
    <location>
        <begin position="651"/>
        <end position="664"/>
    </location>
</feature>
<feature type="compositionally biased region" description="Polar residues" evidence="1">
    <location>
        <begin position="313"/>
        <end position="323"/>
    </location>
</feature>
<dbReference type="AlphaFoldDB" id="A0AAV0LX35"/>
<feature type="region of interest" description="Disordered" evidence="1">
    <location>
        <begin position="299"/>
        <end position="339"/>
    </location>
</feature>
<feature type="region of interest" description="Disordered" evidence="1">
    <location>
        <begin position="149"/>
        <end position="183"/>
    </location>
</feature>
<feature type="compositionally biased region" description="Polar residues" evidence="1">
    <location>
        <begin position="458"/>
        <end position="468"/>
    </location>
</feature>
<evidence type="ECO:0000313" key="4">
    <source>
        <dbReference type="Proteomes" id="UP001154282"/>
    </source>
</evidence>
<dbReference type="PROSITE" id="PS51222">
    <property type="entry name" value="DCD"/>
    <property type="match status" value="1"/>
</dbReference>
<dbReference type="Pfam" id="PF10539">
    <property type="entry name" value="Dev_Cell_Death"/>
    <property type="match status" value="1"/>
</dbReference>
<feature type="compositionally biased region" description="Basic and acidic residues" evidence="1">
    <location>
        <begin position="734"/>
        <end position="744"/>
    </location>
</feature>
<feature type="compositionally biased region" description="Polar residues" evidence="1">
    <location>
        <begin position="703"/>
        <end position="713"/>
    </location>
</feature>
<feature type="region of interest" description="Disordered" evidence="1">
    <location>
        <begin position="632"/>
        <end position="783"/>
    </location>
</feature>
<dbReference type="Proteomes" id="UP001154282">
    <property type="component" value="Unassembled WGS sequence"/>
</dbReference>
<accession>A0AAV0LX35</accession>
<keyword evidence="4" id="KW-1185">Reference proteome</keyword>
<evidence type="ECO:0000256" key="1">
    <source>
        <dbReference type="SAM" id="MobiDB-lite"/>
    </source>
</evidence>
<feature type="compositionally biased region" description="Acidic residues" evidence="1">
    <location>
        <begin position="773"/>
        <end position="782"/>
    </location>
</feature>
<feature type="domain" description="DCD" evidence="2">
    <location>
        <begin position="14"/>
        <end position="144"/>
    </location>
</feature>
<feature type="compositionally biased region" description="Polar residues" evidence="1">
    <location>
        <begin position="671"/>
        <end position="692"/>
    </location>
</feature>
<evidence type="ECO:0000313" key="3">
    <source>
        <dbReference type="EMBL" id="CAI0438194.1"/>
    </source>
</evidence>
<evidence type="ECO:0000259" key="2">
    <source>
        <dbReference type="PROSITE" id="PS51222"/>
    </source>
</evidence>
<feature type="region of interest" description="Disordered" evidence="1">
    <location>
        <begin position="526"/>
        <end position="555"/>
    </location>
</feature>
<organism evidence="3 4">
    <name type="scientific">Linum tenue</name>
    <dbReference type="NCBI Taxonomy" id="586396"/>
    <lineage>
        <taxon>Eukaryota</taxon>
        <taxon>Viridiplantae</taxon>
        <taxon>Streptophyta</taxon>
        <taxon>Embryophyta</taxon>
        <taxon>Tracheophyta</taxon>
        <taxon>Spermatophyta</taxon>
        <taxon>Magnoliopsida</taxon>
        <taxon>eudicotyledons</taxon>
        <taxon>Gunneridae</taxon>
        <taxon>Pentapetalae</taxon>
        <taxon>rosids</taxon>
        <taxon>fabids</taxon>
        <taxon>Malpighiales</taxon>
        <taxon>Linaceae</taxon>
        <taxon>Linum</taxon>
    </lineage>
</organism>
<feature type="region of interest" description="Disordered" evidence="1">
    <location>
        <begin position="407"/>
        <end position="479"/>
    </location>
</feature>
<feature type="region of interest" description="Disordered" evidence="1">
    <location>
        <begin position="353"/>
        <end position="379"/>
    </location>
</feature>
<dbReference type="EMBL" id="CAMGYJ010000006">
    <property type="protein sequence ID" value="CAI0438194.1"/>
    <property type="molecule type" value="Genomic_DNA"/>
</dbReference>
<sequence length="912" mass="102047">MGGDKGQLRVAGRFPEVGAIFMCNRATKKECFRRKLFGLPSGKADFVGHVKAGMVLFLFEYERRELHGVFRACSDGAIDIVPHAYGDSGMQFSAQVRFTTILRCSPLSEDEFSGAIRENYFSPKKFNFGLSERQVEKLLQLFSSRKIQQQLHHRQSPQNDVRRSSPANYVSSHPEGAIDGGYRSLGRERYEQNAVSGSGSLRSPEYSENTTNFIRRAVDDASITIGNSRRLNDRSHVPVTPTEDVGDLIVSNNVALERPVHRDNWQSTLGDSRNKINADFVHGLDGGSRYYEHILATDRRRGSRTAGYHPLLSSEQQPGVSQYPSPPVHGSNSTNETNYLVGDDRQHISTDRRTGFRAPGYDPPVSCEQQPGVPQYPSPPVHGSNSIYETNYLVGDDLRHISADRRMGSRAPGYDPPVPSEQQPGVPHYPNPPEYDLQYIPMDRRTVSIAPGYDPPRSSEQQHGVSQYPNPPVYGRNSFLETNSLVGDDLQRTSSIMHNSSTEPSYSHLMSYSALSVLESLPRPSLILDGPHPAPSSRPGTGNISTQPYNPEAPSFDTNHTSPFLRVSSSSLDESLPALNRAVSFPSYENELPRPYREVRDDSRLLPRYAQSNLSNDSNEASCRSNMLYRSSLSRESFPRPSLPPLQLPSERQRGRTTTIDDRSLLAPRINTPSVSGRSHLVTTSLEGNIPQSRRAHDAVPCSGNSIPNSEQTQDSRRTDYGAYSPVDLYSGQDSERRNSDQQNRRKRSVFDRMVFPTTQEREQEDSATNSVGDDDDDDNQDDFSVSEIMTSLRQSSYRWLNEKTPAKFLNEIRNSGFQYQVGNKKIQIMTPETKSADDHLAVGVPVEDYGYALTTNEESPPFVDFKRRSSTMRKAHQVDAAKPTGNDNVLSAENKPSKRRKLIRPKFGDET</sequence>
<feature type="compositionally biased region" description="Polar residues" evidence="1">
    <location>
        <begin position="538"/>
        <end position="549"/>
    </location>
</feature>
<reference evidence="3" key="1">
    <citation type="submission" date="2022-08" db="EMBL/GenBank/DDBJ databases">
        <authorList>
            <person name="Gutierrez-Valencia J."/>
        </authorList>
    </citation>
    <scope>NUCLEOTIDE SEQUENCE</scope>
</reference>
<name>A0AAV0LX35_9ROSI</name>
<dbReference type="SMART" id="SM00767">
    <property type="entry name" value="DCD"/>
    <property type="match status" value="1"/>
</dbReference>
<feature type="region of interest" description="Disordered" evidence="1">
    <location>
        <begin position="869"/>
        <end position="912"/>
    </location>
</feature>
<proteinExistence type="predicted"/>
<dbReference type="PANTHER" id="PTHR46444:SF9">
    <property type="entry name" value="DCD (DEVELOPMENT AND CELL DEATH) DOMAIN PROTEIN"/>
    <property type="match status" value="1"/>
</dbReference>
<comment type="caution">
    <text evidence="3">The sequence shown here is derived from an EMBL/GenBank/DDBJ whole genome shotgun (WGS) entry which is preliminary data.</text>
</comment>